<evidence type="ECO:0000313" key="4">
    <source>
        <dbReference type="EMBL" id="AMQ19048.1"/>
    </source>
</evidence>
<dbReference type="SUPFAM" id="SSF51735">
    <property type="entry name" value="NAD(P)-binding Rossmann-fold domains"/>
    <property type="match status" value="1"/>
</dbReference>
<dbReference type="PANTHER" id="PTHR44169">
    <property type="entry name" value="NADPH-DEPENDENT 1-ACYLDIHYDROXYACETONE PHOSPHATE REDUCTASE"/>
    <property type="match status" value="1"/>
</dbReference>
<dbReference type="Gene3D" id="3.40.50.720">
    <property type="entry name" value="NAD(P)-binding Rossmann-like Domain"/>
    <property type="match status" value="1"/>
</dbReference>
<evidence type="ECO:0000256" key="2">
    <source>
        <dbReference type="ARBA" id="ARBA00023002"/>
    </source>
</evidence>
<dbReference type="PRINTS" id="PR00081">
    <property type="entry name" value="GDHRDH"/>
</dbReference>
<dbReference type="AlphaFoldDB" id="A0A142CW96"/>
<dbReference type="Proteomes" id="UP000073604">
    <property type="component" value="Chromosome"/>
</dbReference>
<proteinExistence type="inferred from homology"/>
<evidence type="ECO:0000256" key="3">
    <source>
        <dbReference type="RuleBase" id="RU000363"/>
    </source>
</evidence>
<name>A0A142CW96_9EURY</name>
<accession>A0A142CW96</accession>
<evidence type="ECO:0000313" key="5">
    <source>
        <dbReference type="Proteomes" id="UP000073604"/>
    </source>
</evidence>
<protein>
    <submittedName>
        <fullName evidence="4">Oxidoreductase</fullName>
    </submittedName>
</protein>
<dbReference type="GO" id="GO:0016491">
    <property type="term" value="F:oxidoreductase activity"/>
    <property type="evidence" value="ECO:0007669"/>
    <property type="project" value="UniProtKB-KW"/>
</dbReference>
<dbReference type="RefSeq" id="WP_062390000.1">
    <property type="nucleotide sequence ID" value="NZ_CP014750.1"/>
</dbReference>
<dbReference type="PANTHER" id="PTHR44169:SF6">
    <property type="entry name" value="NADPH-DEPENDENT 1-ACYLDIHYDROXYACETONE PHOSPHATE REDUCTASE"/>
    <property type="match status" value="1"/>
</dbReference>
<organism evidence="4 5">
    <name type="scientific">Thermococcus peptonophilus</name>
    <dbReference type="NCBI Taxonomy" id="53952"/>
    <lineage>
        <taxon>Archaea</taxon>
        <taxon>Methanobacteriati</taxon>
        <taxon>Methanobacteriota</taxon>
        <taxon>Thermococci</taxon>
        <taxon>Thermococcales</taxon>
        <taxon>Thermococcaceae</taxon>
        <taxon>Thermococcus</taxon>
    </lineage>
</organism>
<dbReference type="PRINTS" id="PR00080">
    <property type="entry name" value="SDRFAMILY"/>
</dbReference>
<gene>
    <name evidence="4" type="ORF">A0127_07620</name>
</gene>
<dbReference type="InterPro" id="IPR002347">
    <property type="entry name" value="SDR_fam"/>
</dbReference>
<dbReference type="InterPro" id="IPR036291">
    <property type="entry name" value="NAD(P)-bd_dom_sf"/>
</dbReference>
<dbReference type="GeneID" id="27140406"/>
<dbReference type="OrthoDB" id="7442at2157"/>
<keyword evidence="2" id="KW-0560">Oxidoreductase</keyword>
<sequence length="236" mass="26360">MKTVLVTGATGGIGMALSERLAEQGYHVIGVARREDKLRELSKALKNFDYIAADLSDSGAPAKIREALTSMGITKLDVLINNAGYALRKPLLEHSNEELEKIFRVNTFAPTWLTKELLPFLGKGSKVVFVISGVAFVNVPEIPSYCATKGALHYLTINLEKELAERGISTIRVYPKQVKSEFWKGKIPKGSIEPEQVADAVLNGIKKNKREVFVPGYLKLIKYLPNWPVFTYRFKY</sequence>
<evidence type="ECO:0000256" key="1">
    <source>
        <dbReference type="ARBA" id="ARBA00006484"/>
    </source>
</evidence>
<reference evidence="5" key="1">
    <citation type="submission" date="2016-03" db="EMBL/GenBank/DDBJ databases">
        <authorList>
            <person name="Oger P.M."/>
        </authorList>
    </citation>
    <scope>NUCLEOTIDE SEQUENCE [LARGE SCALE GENOMIC DNA]</scope>
    <source>
        <strain evidence="5">OG-1</strain>
    </source>
</reference>
<dbReference type="STRING" id="53952.A0127_07620"/>
<keyword evidence="5" id="KW-1185">Reference proteome</keyword>
<dbReference type="EMBL" id="CP014750">
    <property type="protein sequence ID" value="AMQ19048.1"/>
    <property type="molecule type" value="Genomic_DNA"/>
</dbReference>
<dbReference type="Pfam" id="PF00106">
    <property type="entry name" value="adh_short"/>
    <property type="match status" value="1"/>
</dbReference>
<dbReference type="KEGG" id="tpep:A0127_07620"/>
<dbReference type="CDD" id="cd05233">
    <property type="entry name" value="SDR_c"/>
    <property type="match status" value="1"/>
</dbReference>
<comment type="similarity">
    <text evidence="1 3">Belongs to the short-chain dehydrogenases/reductases (SDR) family.</text>
</comment>